<dbReference type="AlphaFoldDB" id="A0A4Z0M1P4"/>
<name>A0A4Z0M1P4_9GAMM</name>
<keyword evidence="4" id="KW-1185">Reference proteome</keyword>
<organism evidence="3 4">
    <name type="scientific">Mangrovimicrobium sediminis</name>
    <dbReference type="NCBI Taxonomy" id="2562682"/>
    <lineage>
        <taxon>Bacteria</taxon>
        <taxon>Pseudomonadati</taxon>
        <taxon>Pseudomonadota</taxon>
        <taxon>Gammaproteobacteria</taxon>
        <taxon>Cellvibrionales</taxon>
        <taxon>Halieaceae</taxon>
        <taxon>Mangrovimicrobium</taxon>
    </lineage>
</organism>
<dbReference type="EMBL" id="SRLE01000007">
    <property type="protein sequence ID" value="TGD73449.1"/>
    <property type="molecule type" value="Genomic_DNA"/>
</dbReference>
<evidence type="ECO:0000313" key="3">
    <source>
        <dbReference type="EMBL" id="TGD73449.1"/>
    </source>
</evidence>
<feature type="chain" id="PRO_5021278014" evidence="2">
    <location>
        <begin position="21"/>
        <end position="113"/>
    </location>
</feature>
<proteinExistence type="predicted"/>
<keyword evidence="2" id="KW-0732">Signal</keyword>
<reference evidence="3 4" key="1">
    <citation type="submission" date="2019-04" db="EMBL/GenBank/DDBJ databases">
        <title>Taxonomy of novel Haliea sp. from mangrove soil of West Coast of India.</title>
        <authorList>
            <person name="Verma A."/>
            <person name="Kumar P."/>
            <person name="Krishnamurthi S."/>
        </authorList>
    </citation>
    <scope>NUCLEOTIDE SEQUENCE [LARGE SCALE GENOMIC DNA]</scope>
    <source>
        <strain evidence="3 4">SAOS-164</strain>
    </source>
</reference>
<dbReference type="RefSeq" id="WP_135443619.1">
    <property type="nucleotide sequence ID" value="NZ_SRLE01000007.1"/>
</dbReference>
<feature type="compositionally biased region" description="Basic and acidic residues" evidence="1">
    <location>
        <begin position="79"/>
        <end position="91"/>
    </location>
</feature>
<protein>
    <submittedName>
        <fullName evidence="3">Uncharacterized protein</fullName>
    </submittedName>
</protein>
<dbReference type="Proteomes" id="UP000298050">
    <property type="component" value="Unassembled WGS sequence"/>
</dbReference>
<gene>
    <name evidence="3" type="ORF">E4634_10465</name>
</gene>
<evidence type="ECO:0000256" key="1">
    <source>
        <dbReference type="SAM" id="MobiDB-lite"/>
    </source>
</evidence>
<sequence length="113" mass="11865">MKRLSALIFICGLASAAVVAQTPVPTGDAEQERVREVIGQESAPGAQSGEIERVRELERVEEAGGEPANQQRTGTPGEGKGDQNWKYHGKGDPAQSGKSAPAGSKNRPQKSGK</sequence>
<evidence type="ECO:0000256" key="2">
    <source>
        <dbReference type="SAM" id="SignalP"/>
    </source>
</evidence>
<evidence type="ECO:0000313" key="4">
    <source>
        <dbReference type="Proteomes" id="UP000298050"/>
    </source>
</evidence>
<accession>A0A4Z0M1P4</accession>
<feature type="region of interest" description="Disordered" evidence="1">
    <location>
        <begin position="38"/>
        <end position="113"/>
    </location>
</feature>
<feature type="signal peptide" evidence="2">
    <location>
        <begin position="1"/>
        <end position="20"/>
    </location>
</feature>
<feature type="compositionally biased region" description="Basic and acidic residues" evidence="1">
    <location>
        <begin position="50"/>
        <end position="62"/>
    </location>
</feature>
<comment type="caution">
    <text evidence="3">The sequence shown here is derived from an EMBL/GenBank/DDBJ whole genome shotgun (WGS) entry which is preliminary data.</text>
</comment>